<evidence type="ECO:0000313" key="1">
    <source>
        <dbReference type="EMBL" id="KKL55671.1"/>
    </source>
</evidence>
<protein>
    <submittedName>
        <fullName evidence="1">Uncharacterized protein</fullName>
    </submittedName>
</protein>
<organism evidence="1">
    <name type="scientific">marine sediment metagenome</name>
    <dbReference type="NCBI Taxonomy" id="412755"/>
    <lineage>
        <taxon>unclassified sequences</taxon>
        <taxon>metagenomes</taxon>
        <taxon>ecological metagenomes</taxon>
    </lineage>
</organism>
<feature type="non-terminal residue" evidence="1">
    <location>
        <position position="1"/>
    </location>
</feature>
<reference evidence="1" key="1">
    <citation type="journal article" date="2015" name="Nature">
        <title>Complex archaea that bridge the gap between prokaryotes and eukaryotes.</title>
        <authorList>
            <person name="Spang A."/>
            <person name="Saw J.H."/>
            <person name="Jorgensen S.L."/>
            <person name="Zaremba-Niedzwiedzka K."/>
            <person name="Martijn J."/>
            <person name="Lind A.E."/>
            <person name="van Eijk R."/>
            <person name="Schleper C."/>
            <person name="Guy L."/>
            <person name="Ettema T.J."/>
        </authorList>
    </citation>
    <scope>NUCLEOTIDE SEQUENCE</scope>
</reference>
<proteinExistence type="predicted"/>
<dbReference type="EMBL" id="LAZR01030757">
    <property type="protein sequence ID" value="KKL55671.1"/>
    <property type="molecule type" value="Genomic_DNA"/>
</dbReference>
<sequence>AVRSRLQNYWKGISLPYPEYGIRLIRRHQVDEFADRMRQFQAELDNAVATLNSHYSELRATAQQKLGNLYNARDYPESLIGLFQIGFDFPSVEPPNYLQHLNPELYQQECDRVQRRFDEAVQLAEEAFTGELAKLVSHLTDRLSGQADGKAKIFRDSAVENLTEFFNRFRQLNVRSNDQLDSLVEDAQRVIRGVEPQDLRDNAGLRQHVATELSRVQSVLDGLLVDRPRRNILRRPK</sequence>
<name>A0A0F9DPE3_9ZZZZ</name>
<dbReference type="AlphaFoldDB" id="A0A0F9DPE3"/>
<gene>
    <name evidence="1" type="ORF">LCGC14_2253100</name>
</gene>
<accession>A0A0F9DPE3</accession>
<comment type="caution">
    <text evidence="1">The sequence shown here is derived from an EMBL/GenBank/DDBJ whole genome shotgun (WGS) entry which is preliminary data.</text>
</comment>